<evidence type="ECO:0000313" key="2">
    <source>
        <dbReference type="Proteomes" id="UP001596282"/>
    </source>
</evidence>
<accession>A0ABW1RYJ3</accession>
<dbReference type="Proteomes" id="UP001596282">
    <property type="component" value="Unassembled WGS sequence"/>
</dbReference>
<comment type="caution">
    <text evidence="1">The sequence shown here is derived from an EMBL/GenBank/DDBJ whole genome shotgun (WGS) entry which is preliminary data.</text>
</comment>
<proteinExistence type="predicted"/>
<dbReference type="Pfam" id="PF05973">
    <property type="entry name" value="Gp49"/>
    <property type="match status" value="1"/>
</dbReference>
<reference evidence="2" key="1">
    <citation type="journal article" date="2019" name="Int. J. Syst. Evol. Microbiol.">
        <title>The Global Catalogue of Microorganisms (GCM) 10K type strain sequencing project: providing services to taxonomists for standard genome sequencing and annotation.</title>
        <authorList>
            <consortium name="The Broad Institute Genomics Platform"/>
            <consortium name="The Broad Institute Genome Sequencing Center for Infectious Disease"/>
            <person name="Wu L."/>
            <person name="Ma J."/>
        </authorList>
    </citation>
    <scope>NUCLEOTIDE SEQUENCE [LARGE SCALE GENOMIC DNA]</scope>
    <source>
        <strain evidence="2">CCM 8933</strain>
    </source>
</reference>
<dbReference type="EMBL" id="JBHSSC010000012">
    <property type="protein sequence ID" value="MFC6180543.1"/>
    <property type="molecule type" value="Genomic_DNA"/>
</dbReference>
<dbReference type="InterPro" id="IPR009241">
    <property type="entry name" value="HigB-like"/>
</dbReference>
<name>A0ABW1RYJ3_9LACO</name>
<dbReference type="RefSeq" id="WP_379831824.1">
    <property type="nucleotide sequence ID" value="NZ_JBHSSC010000012.1"/>
</dbReference>
<evidence type="ECO:0000313" key="1">
    <source>
        <dbReference type="EMBL" id="MFC6180543.1"/>
    </source>
</evidence>
<protein>
    <submittedName>
        <fullName evidence="1">Type II toxin-antitoxin system RelE/ParE family toxin</fullName>
    </submittedName>
</protein>
<sequence>MPQFASYLSSFKTDPNLFEIRSKQSTNIQRVIYFHFFENHYVITHAFTKNHRRPQLMK</sequence>
<organism evidence="1 2">
    <name type="scientific">Lactiplantibacillus daowaiensis</name>
    <dbReference type="NCBI Taxonomy" id="2559918"/>
    <lineage>
        <taxon>Bacteria</taxon>
        <taxon>Bacillati</taxon>
        <taxon>Bacillota</taxon>
        <taxon>Bacilli</taxon>
        <taxon>Lactobacillales</taxon>
        <taxon>Lactobacillaceae</taxon>
        <taxon>Lactiplantibacillus</taxon>
    </lineage>
</organism>
<keyword evidence="2" id="KW-1185">Reference proteome</keyword>
<gene>
    <name evidence="1" type="ORF">ACFP5Y_04825</name>
</gene>